<dbReference type="InterPro" id="IPR043502">
    <property type="entry name" value="DNA/RNA_pol_sf"/>
</dbReference>
<dbReference type="SUPFAM" id="SSF56219">
    <property type="entry name" value="DNase I-like"/>
    <property type="match status" value="1"/>
</dbReference>
<gene>
    <name evidence="3" type="ORF">FSB_LOCUS38390</name>
</gene>
<dbReference type="EMBL" id="OIVN01003335">
    <property type="protein sequence ID" value="SPD10508.1"/>
    <property type="molecule type" value="Genomic_DNA"/>
</dbReference>
<dbReference type="InterPro" id="IPR036691">
    <property type="entry name" value="Endo/exonu/phosph_ase_sf"/>
</dbReference>
<dbReference type="Pfam" id="PF00078">
    <property type="entry name" value="RVT_1"/>
    <property type="match status" value="1"/>
</dbReference>
<dbReference type="AlphaFoldDB" id="A0A2N9HEZ5"/>
<evidence type="ECO:0000313" key="3">
    <source>
        <dbReference type="EMBL" id="SPD10508.1"/>
    </source>
</evidence>
<proteinExistence type="predicted"/>
<dbReference type="PROSITE" id="PS50878">
    <property type="entry name" value="RT_POL"/>
    <property type="match status" value="1"/>
</dbReference>
<sequence>MGKLWLGQKDLEWLGDCIEKAMRHQKDGEFVQHRRDGYKAIHAIRRSNQNGSFLELSEFHSDSRQGVLRVPAGVDWKGWVDFSKQCKGFWNTNFRCRAELGGVGNNKGKESHEPQMVREDTNFKKSVSVAVNNAFGINTTLQMKVNARVELSIKLDLVCGPTGAWEVARAQVLQDTSKAQAKAKDKAIQPEVKNPIGPVNKHPTPVWQPISKTSNNKIFQPVHGSSSTLPRPANLEASIVGHHGKLSGEEKSSDSFVGRQRELDCAKDSGDEVVVLPLITKMENEASGWAMKLRDGAITRYSLLMEQGGEWEDEAMWVEPLAIAMPAVEGFVDKTGTLGFGESVSEKVKDHTKTQSEWVNDKMQEFGLYLGASYEGFEDRVMKLLSDIEAASGSGVWRDCEQQSNLAVSPRVSRELRASGGIILMWNTRVVEKLEEAVGMFSISCKFREVVSGFIWAFSRVYGSNRGEERRLLWEELGGLNAWWDLPWCVGGDFNTVHYPSERASTTNISPDGIGKCLGISITGKIAFWNLSKLWIGLKRVVLYLLRKIQPSSSSCQILKMCCYWTRLLGGKSLGLPSFERGIRIQDQVEIGAGLVSFYSRLFADDNVRRPLLDGLEFSSIDEEDNNVLEQPFTEEEVLGVVKNMAGDKAPGPDGYSMAFFHKCWDIVKYDVMAVFQEFYTYGTFEKSLNVTFLALIPKKPGAVECKDFRPISLVTGIYKILAKVLANRLKMVLDKVVSNSQNAFVCGRQTLDSMLIANESLDSRIKPGILCKLDIEKAYDHVDWNFLLYMLRRCGFSEKWRRWIYACISTVHFSILVNGSPSGFFPSSRGLRQGDPLSPLLFLIVMEALSKMLDKAVERGYLAGFQVDNLGHNALSISHLFFADDTLTMCGADADQLWHLRGIFIWFQAISSLKINLSKSELVPMGHVPNVAVLAGYMGCRVSSLPMSHLGLPLGARFKQKDVWNNVVEKMEKRLAGWKRLYLSKGARLTLIKSTLSSLPTYYLSLFPLPQVCSPMAHGGLGIRNMLLFNKALLGKWLWRYVNEIDSLWRTVVDCKYGSQGGGWCSNQTRAPYGVSLWKYIRAGWESFAKHITFKMGDGSRKKFWKDSWCGDQPLQTRFPELFRLACDPNATVDTHLHIHDDTHVWDIEFYRPFQDWELEMGVSFMELLYSLPIRRGTTDSMWWQPSTKGIFEGVEFKGAIPGGLLHLDGTIGVAQELWNMILNMFGVFWVMPREVVDLLSCWSGNVGKGEAGAIWRAIPHCLMWHLE</sequence>
<dbReference type="InterPro" id="IPR052343">
    <property type="entry name" value="Retrotransposon-Effector_Assoc"/>
</dbReference>
<dbReference type="CDD" id="cd01650">
    <property type="entry name" value="RT_nLTR_like"/>
    <property type="match status" value="1"/>
</dbReference>
<name>A0A2N9HEZ5_FAGSY</name>
<dbReference type="InterPro" id="IPR000477">
    <property type="entry name" value="RT_dom"/>
</dbReference>
<dbReference type="Gene3D" id="3.60.10.10">
    <property type="entry name" value="Endonuclease/exonuclease/phosphatase"/>
    <property type="match status" value="1"/>
</dbReference>
<dbReference type="PANTHER" id="PTHR46890:SF50">
    <property type="entry name" value="RNA-DIRECTED DNA POLYMERASE, EUKARYOTA, REVERSE TRANSCRIPTASE ZINC-BINDING DOMAIN PROTEIN-RELATED"/>
    <property type="match status" value="1"/>
</dbReference>
<feature type="region of interest" description="Disordered" evidence="1">
    <location>
        <begin position="183"/>
        <end position="205"/>
    </location>
</feature>
<evidence type="ECO:0000259" key="2">
    <source>
        <dbReference type="PROSITE" id="PS50878"/>
    </source>
</evidence>
<dbReference type="PANTHER" id="PTHR46890">
    <property type="entry name" value="NON-LTR RETROLELEMENT REVERSE TRANSCRIPTASE-LIKE PROTEIN-RELATED"/>
    <property type="match status" value="1"/>
</dbReference>
<dbReference type="SUPFAM" id="SSF56672">
    <property type="entry name" value="DNA/RNA polymerases"/>
    <property type="match status" value="1"/>
</dbReference>
<organism evidence="3">
    <name type="scientific">Fagus sylvatica</name>
    <name type="common">Beechnut</name>
    <dbReference type="NCBI Taxonomy" id="28930"/>
    <lineage>
        <taxon>Eukaryota</taxon>
        <taxon>Viridiplantae</taxon>
        <taxon>Streptophyta</taxon>
        <taxon>Embryophyta</taxon>
        <taxon>Tracheophyta</taxon>
        <taxon>Spermatophyta</taxon>
        <taxon>Magnoliopsida</taxon>
        <taxon>eudicotyledons</taxon>
        <taxon>Gunneridae</taxon>
        <taxon>Pentapetalae</taxon>
        <taxon>rosids</taxon>
        <taxon>fabids</taxon>
        <taxon>Fagales</taxon>
        <taxon>Fagaceae</taxon>
        <taxon>Fagus</taxon>
    </lineage>
</organism>
<protein>
    <recommendedName>
        <fullName evidence="2">Reverse transcriptase domain-containing protein</fullName>
    </recommendedName>
</protein>
<reference evidence="3" key="1">
    <citation type="submission" date="2018-02" db="EMBL/GenBank/DDBJ databases">
        <authorList>
            <person name="Cohen D.B."/>
            <person name="Kent A.D."/>
        </authorList>
    </citation>
    <scope>NUCLEOTIDE SEQUENCE</scope>
</reference>
<feature type="domain" description="Reverse transcriptase" evidence="2">
    <location>
        <begin position="678"/>
        <end position="943"/>
    </location>
</feature>
<accession>A0A2N9HEZ5</accession>
<evidence type="ECO:0000256" key="1">
    <source>
        <dbReference type="SAM" id="MobiDB-lite"/>
    </source>
</evidence>